<reference evidence="1" key="1">
    <citation type="submission" date="2022-03" db="EMBL/GenBank/DDBJ databases">
        <title>Genome Identification and Characterization of new species Bdellovibrio reynosense LBG001 sp. nov. from a Mexico soil sample.</title>
        <authorList>
            <person name="Camilli A."/>
            <person name="Ajao Y."/>
            <person name="Guo X."/>
        </authorList>
    </citation>
    <scope>NUCLEOTIDE SEQUENCE</scope>
    <source>
        <strain evidence="1">LBG001</strain>
    </source>
</reference>
<protein>
    <recommendedName>
        <fullName evidence="3">DUF4906 domain-containing protein</fullName>
    </recommendedName>
</protein>
<dbReference type="RefSeq" id="WP_243537992.1">
    <property type="nucleotide sequence ID" value="NZ_CP093442.1"/>
</dbReference>
<proteinExistence type="predicted"/>
<dbReference type="Proteomes" id="UP000830116">
    <property type="component" value="Chromosome"/>
</dbReference>
<gene>
    <name evidence="1" type="ORF">MNR06_01110</name>
</gene>
<dbReference type="PROSITE" id="PS51257">
    <property type="entry name" value="PROKAR_LIPOPROTEIN"/>
    <property type="match status" value="1"/>
</dbReference>
<evidence type="ECO:0008006" key="3">
    <source>
        <dbReference type="Google" id="ProtNLM"/>
    </source>
</evidence>
<sequence length="948" mass="101801">MFAKSMHVITALILSIVIVGCDRLALDEKTKISLQIPSTMSGKMTASSSELELRHLVIQVTAPDMPEPILIIKDAGHSSDGTSIGTEFPVDIPSGSGRLIQVLAGYSAGENDDGALILYGDITKVLTGSTETVPVVLNPIVSETSEEAHIRGRFLDSNNSGPTGEIKMVYRPANKPAMVVDKDIIIGGWFELMAFKDIPMDYILPDGSLMFDQITADKITTSAHVVREYQPASLKRDWENGAQIWRTQSAKNKYVGFFAKNSTYLVDKKVCVDVSSILNNASVYLNNNFFTQNIINPVPVKFYLNGTTPVIGSTHAALVGGVAAASCASLPVADEYGKYLKVIINASNSNIYDELANVGYRGYWSHSLYPSWLPGEGVYRSPSQTYADASGGFIEAKLIPGAASGVDSISIYTRPYSYGGNMMYNNSFECRADRLSQDHWTFAKSLPKSLIVNDTVRFGVTEMSGVTSNNEITACLVKNGEPVGSSLSLYVPSYIGGVAAEIGINQYSMGPYNANVAGNCQPYLVELTNQNSGAYNPHSSLQATVSATDSNTSPLAILHGKPDCSDTPLASQTVSFRSFSTRALGYMKAPAGEARLAVTNNDRNLTSKQPFLFNFFVPSNTPNDIMLGLDSSTYFYHNSEYSLFPNGCFPLRIDAVNSGAQVPVTGSVSVSFHHRNDTTYALPSGTRLVDSCATKNTISSTLNFSNQKEKRFAIEIGANAPMNMILKISGLGFTKTALVNNGPVADHLSFSLPNGSSLTPQQYSCQAIDILVKDANNNTVPVSGSEQIRLWLNSKNGEHWDNGFYSDVDCITRHTEVVIPGSSTGVTVYYKPRLAGPTTLMYASYNTFASNGGNDFNNTLNVNVQGVALGAPVGPSTVATNSNITYQMYGGKAPYTATKVSGTGTVLLEGSTLDPILRFTASSTPGPVSILITDSLGATVFLNINVQN</sequence>
<evidence type="ECO:0000313" key="1">
    <source>
        <dbReference type="EMBL" id="UOF01552.1"/>
    </source>
</evidence>
<organism evidence="1 2">
    <name type="scientific">Bdellovibrio reynosensis</name>
    <dbReference type="NCBI Taxonomy" id="2835041"/>
    <lineage>
        <taxon>Bacteria</taxon>
        <taxon>Pseudomonadati</taxon>
        <taxon>Bdellovibrionota</taxon>
        <taxon>Bdellovibrionia</taxon>
        <taxon>Bdellovibrionales</taxon>
        <taxon>Pseudobdellovibrionaceae</taxon>
        <taxon>Bdellovibrio</taxon>
    </lineage>
</organism>
<dbReference type="EMBL" id="CP093442">
    <property type="protein sequence ID" value="UOF01552.1"/>
    <property type="molecule type" value="Genomic_DNA"/>
</dbReference>
<name>A0ABY4C984_9BACT</name>
<keyword evidence="2" id="KW-1185">Reference proteome</keyword>
<accession>A0ABY4C984</accession>
<evidence type="ECO:0000313" key="2">
    <source>
        <dbReference type="Proteomes" id="UP000830116"/>
    </source>
</evidence>